<reference evidence="2 3" key="1">
    <citation type="submission" date="2020-04" db="EMBL/GenBank/DDBJ databases">
        <title>Metagenomic profiling of ammonia- and methane-oxidizing microorganisms in a Dutch drinking water treatment plant.</title>
        <authorList>
            <person name="Poghosyan L."/>
            <person name="Leucker S."/>
        </authorList>
    </citation>
    <scope>NUCLEOTIDE SEQUENCE [LARGE SCALE GENOMIC DNA]</scope>
    <source>
        <strain evidence="2">S-RSF-IL-03</strain>
    </source>
</reference>
<dbReference type="Gene3D" id="1.20.120.450">
    <property type="entry name" value="dinb family like domain"/>
    <property type="match status" value="1"/>
</dbReference>
<dbReference type="SUPFAM" id="SSF109854">
    <property type="entry name" value="DinB/YfiT-like putative metalloenzymes"/>
    <property type="match status" value="1"/>
</dbReference>
<dbReference type="InterPro" id="IPR034660">
    <property type="entry name" value="DinB/YfiT-like"/>
</dbReference>
<proteinExistence type="predicted"/>
<accession>A0A849SNC6</accession>
<dbReference type="InterPro" id="IPR024775">
    <property type="entry name" value="DinB-like"/>
</dbReference>
<evidence type="ECO:0000259" key="1">
    <source>
        <dbReference type="Pfam" id="PF12867"/>
    </source>
</evidence>
<gene>
    <name evidence="2" type="ORF">HOP12_09230</name>
</gene>
<evidence type="ECO:0000313" key="2">
    <source>
        <dbReference type="EMBL" id="NOT34337.1"/>
    </source>
</evidence>
<evidence type="ECO:0000313" key="3">
    <source>
        <dbReference type="Proteomes" id="UP000580839"/>
    </source>
</evidence>
<name>A0A849SNC6_UNCEI</name>
<organism evidence="2 3">
    <name type="scientific">Eiseniibacteriota bacterium</name>
    <dbReference type="NCBI Taxonomy" id="2212470"/>
    <lineage>
        <taxon>Bacteria</taxon>
        <taxon>Candidatus Eiseniibacteriota</taxon>
    </lineage>
</organism>
<dbReference type="Proteomes" id="UP000580839">
    <property type="component" value="Unassembled WGS sequence"/>
</dbReference>
<comment type="caution">
    <text evidence="2">The sequence shown here is derived from an EMBL/GenBank/DDBJ whole genome shotgun (WGS) entry which is preliminary data.</text>
</comment>
<protein>
    <submittedName>
        <fullName evidence="2">DinB family protein</fullName>
    </submittedName>
</protein>
<sequence length="178" mass="19905">MPNASTLPIPRPAANEYAPYYGRYIDRVTGDDALASLESQIVETLALLAGLDDARSLHRYAPGKWSVKEVVGHLTDAERVFAYRALRFARADRTPLPGFDENVYVPEGRFDARPMRDIASDFRLVREASLALFRSLDAEALVRVGEANQSPMSVRALAWVLAGHELHHVTILRERYGL</sequence>
<dbReference type="AlphaFoldDB" id="A0A849SNC6"/>
<dbReference type="EMBL" id="JABFRW010000111">
    <property type="protein sequence ID" value="NOT34337.1"/>
    <property type="molecule type" value="Genomic_DNA"/>
</dbReference>
<feature type="domain" description="DinB-like" evidence="1">
    <location>
        <begin position="38"/>
        <end position="170"/>
    </location>
</feature>
<dbReference type="Pfam" id="PF12867">
    <property type="entry name" value="DinB_2"/>
    <property type="match status" value="1"/>
</dbReference>